<dbReference type="RefSeq" id="XP_012655174.1">
    <property type="nucleotide sequence ID" value="XM_012799720.1"/>
</dbReference>
<dbReference type="Proteomes" id="UP000009168">
    <property type="component" value="Unassembled WGS sequence"/>
</dbReference>
<reference evidence="2" key="1">
    <citation type="journal article" date="2006" name="PLoS Biol.">
        <title>Macronuclear genome sequence of the ciliate Tetrahymena thermophila, a model eukaryote.</title>
        <authorList>
            <person name="Eisen J.A."/>
            <person name="Coyne R.S."/>
            <person name="Wu M."/>
            <person name="Wu D."/>
            <person name="Thiagarajan M."/>
            <person name="Wortman J.R."/>
            <person name="Badger J.H."/>
            <person name="Ren Q."/>
            <person name="Amedeo P."/>
            <person name="Jones K.M."/>
            <person name="Tallon L.J."/>
            <person name="Delcher A.L."/>
            <person name="Salzberg S.L."/>
            <person name="Silva J.C."/>
            <person name="Haas B.J."/>
            <person name="Majoros W.H."/>
            <person name="Farzad M."/>
            <person name="Carlton J.M."/>
            <person name="Smith R.K. Jr."/>
            <person name="Garg J."/>
            <person name="Pearlman R.E."/>
            <person name="Karrer K.M."/>
            <person name="Sun L."/>
            <person name="Manning G."/>
            <person name="Elde N.C."/>
            <person name="Turkewitz A.P."/>
            <person name="Asai D.J."/>
            <person name="Wilkes D.E."/>
            <person name="Wang Y."/>
            <person name="Cai H."/>
            <person name="Collins K."/>
            <person name="Stewart B.A."/>
            <person name="Lee S.R."/>
            <person name="Wilamowska K."/>
            <person name="Weinberg Z."/>
            <person name="Ruzzo W.L."/>
            <person name="Wloga D."/>
            <person name="Gaertig J."/>
            <person name="Frankel J."/>
            <person name="Tsao C.-C."/>
            <person name="Gorovsky M.A."/>
            <person name="Keeling P.J."/>
            <person name="Waller R.F."/>
            <person name="Patron N.J."/>
            <person name="Cherry J.M."/>
            <person name="Stover N.A."/>
            <person name="Krieger C.J."/>
            <person name="del Toro C."/>
            <person name="Ryder H.F."/>
            <person name="Williamson S.C."/>
            <person name="Barbeau R.A."/>
            <person name="Hamilton E.P."/>
            <person name="Orias E."/>
        </authorList>
    </citation>
    <scope>NUCLEOTIDE SEQUENCE [LARGE SCALE GENOMIC DNA]</scope>
    <source>
        <strain evidence="2">SB210</strain>
    </source>
</reference>
<dbReference type="KEGG" id="tet:TTHERM_000312129"/>
<name>W7XGW3_TETTS</name>
<proteinExistence type="predicted"/>
<organism evidence="1 2">
    <name type="scientific">Tetrahymena thermophila (strain SB210)</name>
    <dbReference type="NCBI Taxonomy" id="312017"/>
    <lineage>
        <taxon>Eukaryota</taxon>
        <taxon>Sar</taxon>
        <taxon>Alveolata</taxon>
        <taxon>Ciliophora</taxon>
        <taxon>Intramacronucleata</taxon>
        <taxon>Oligohymenophorea</taxon>
        <taxon>Hymenostomatida</taxon>
        <taxon>Tetrahymenina</taxon>
        <taxon>Tetrahymenidae</taxon>
        <taxon>Tetrahymena</taxon>
    </lineage>
</organism>
<accession>W7XGW3</accession>
<dbReference type="GeneID" id="24438360"/>
<evidence type="ECO:0000313" key="1">
    <source>
        <dbReference type="EMBL" id="EWS72234.1"/>
    </source>
</evidence>
<sequence length="69" mass="8434">MAIKQLEAQLLEFKSKISVYQQKRGIRQGQRISQKILILFQCQQIQISFYQSYKTNFHFRRRKKLELDL</sequence>
<evidence type="ECO:0000313" key="2">
    <source>
        <dbReference type="Proteomes" id="UP000009168"/>
    </source>
</evidence>
<dbReference type="AlphaFoldDB" id="W7XGW3"/>
<keyword evidence="2" id="KW-1185">Reference proteome</keyword>
<dbReference type="EMBL" id="GG662498">
    <property type="protein sequence ID" value="EWS72234.1"/>
    <property type="molecule type" value="Genomic_DNA"/>
</dbReference>
<protein>
    <submittedName>
        <fullName evidence="1">Uncharacterized protein</fullName>
    </submittedName>
</protein>
<dbReference type="InParanoid" id="W7XGW3"/>
<gene>
    <name evidence="1" type="ORF">TTHERM_000312129</name>
</gene>